<keyword evidence="1" id="KW-0812">Transmembrane</keyword>
<protein>
    <submittedName>
        <fullName evidence="2">Uncharacterized protein</fullName>
    </submittedName>
</protein>
<dbReference type="Proteomes" id="UP000494206">
    <property type="component" value="Unassembled WGS sequence"/>
</dbReference>
<keyword evidence="1" id="KW-1133">Transmembrane helix</keyword>
<dbReference type="EMBL" id="CADEPM010000001">
    <property type="protein sequence ID" value="CAB3397504.1"/>
    <property type="molecule type" value="Genomic_DNA"/>
</dbReference>
<name>A0A8S1ED63_9PELO</name>
<evidence type="ECO:0000313" key="2">
    <source>
        <dbReference type="EMBL" id="CAB3397504.1"/>
    </source>
</evidence>
<feature type="transmembrane region" description="Helical" evidence="1">
    <location>
        <begin position="131"/>
        <end position="148"/>
    </location>
</feature>
<feature type="transmembrane region" description="Helical" evidence="1">
    <location>
        <begin position="12"/>
        <end position="33"/>
    </location>
</feature>
<accession>A0A8S1ED63</accession>
<reference evidence="2 3" key="1">
    <citation type="submission" date="2020-04" db="EMBL/GenBank/DDBJ databases">
        <authorList>
            <person name="Laetsch R D."/>
            <person name="Stevens L."/>
            <person name="Kumar S."/>
            <person name="Blaxter L. M."/>
        </authorList>
    </citation>
    <scope>NUCLEOTIDE SEQUENCE [LARGE SCALE GENOMIC DNA]</scope>
</reference>
<organism evidence="2 3">
    <name type="scientific">Caenorhabditis bovis</name>
    <dbReference type="NCBI Taxonomy" id="2654633"/>
    <lineage>
        <taxon>Eukaryota</taxon>
        <taxon>Metazoa</taxon>
        <taxon>Ecdysozoa</taxon>
        <taxon>Nematoda</taxon>
        <taxon>Chromadorea</taxon>
        <taxon>Rhabditida</taxon>
        <taxon>Rhabditina</taxon>
        <taxon>Rhabditomorpha</taxon>
        <taxon>Rhabditoidea</taxon>
        <taxon>Rhabditidae</taxon>
        <taxon>Peloderinae</taxon>
        <taxon>Caenorhabditis</taxon>
    </lineage>
</organism>
<evidence type="ECO:0000256" key="1">
    <source>
        <dbReference type="SAM" id="Phobius"/>
    </source>
</evidence>
<dbReference type="OrthoDB" id="5827554at2759"/>
<proteinExistence type="predicted"/>
<gene>
    <name evidence="2" type="ORF">CBOVIS_LOCUS901</name>
</gene>
<feature type="transmembrane region" description="Helical" evidence="1">
    <location>
        <begin position="71"/>
        <end position="90"/>
    </location>
</feature>
<keyword evidence="3" id="KW-1185">Reference proteome</keyword>
<evidence type="ECO:0000313" key="3">
    <source>
        <dbReference type="Proteomes" id="UP000494206"/>
    </source>
</evidence>
<dbReference type="AlphaFoldDB" id="A0A8S1ED63"/>
<keyword evidence="1" id="KW-0472">Membrane</keyword>
<sequence>MDFEYRILCCHVSIDVAILCTLEIIVIICTYLTGFQHPLMTCQKYNVTLLERYNESPVLTEHKICTTNGPLLFWIIIHVFTDLLALVSIYSKNTRFIIGFLIVTSMDLLMSLAYLVVLLVFIVLGEDVDKALMVFIIGMVIFKIYHVLCGRRLYWYLSWQQDNLITPRSALVKHEDNAFEF</sequence>
<feature type="transmembrane region" description="Helical" evidence="1">
    <location>
        <begin position="97"/>
        <end position="125"/>
    </location>
</feature>
<comment type="caution">
    <text evidence="2">The sequence shown here is derived from an EMBL/GenBank/DDBJ whole genome shotgun (WGS) entry which is preliminary data.</text>
</comment>